<comment type="caution">
    <text evidence="1">The sequence shown here is derived from an EMBL/GenBank/DDBJ whole genome shotgun (WGS) entry which is preliminary data.</text>
</comment>
<proteinExistence type="predicted"/>
<dbReference type="GeneID" id="97609309"/>
<gene>
    <name evidence="1" type="ORF">DLD82_17425</name>
</gene>
<sequence>MYSRHYPDIVLEVRGLSDEHPLFHVEIQTGYDSMMDVRMGKYGYLIGVSRSDFDSDDIRVITIPEPVGHLSRGT</sequence>
<name>A0A2V2MQB5_9EURY</name>
<dbReference type="EMBL" id="QGMZ01000060">
    <property type="protein sequence ID" value="PWR69609.1"/>
    <property type="molecule type" value="Genomic_DNA"/>
</dbReference>
<dbReference type="RefSeq" id="WP_109942411.1">
    <property type="nucleotide sequence ID" value="NZ_CP176366.1"/>
</dbReference>
<evidence type="ECO:0000313" key="1">
    <source>
        <dbReference type="EMBL" id="PWR69609.1"/>
    </source>
</evidence>
<evidence type="ECO:0000313" key="2">
    <source>
        <dbReference type="Proteomes" id="UP000245934"/>
    </source>
</evidence>
<dbReference type="AlphaFoldDB" id="A0A2V2MQB5"/>
<accession>A0A2V2MQB5</accession>
<organism evidence="1 2">
    <name type="scientific">Methanospirillum stamsii</name>
    <dbReference type="NCBI Taxonomy" id="1277351"/>
    <lineage>
        <taxon>Archaea</taxon>
        <taxon>Methanobacteriati</taxon>
        <taxon>Methanobacteriota</taxon>
        <taxon>Stenosarchaea group</taxon>
        <taxon>Methanomicrobia</taxon>
        <taxon>Methanomicrobiales</taxon>
        <taxon>Methanospirillaceae</taxon>
        <taxon>Methanospirillum</taxon>
    </lineage>
</organism>
<reference evidence="1 2" key="1">
    <citation type="submission" date="2018-05" db="EMBL/GenBank/DDBJ databases">
        <title>Draft genome of Methanospirillum stamsii Pt1.</title>
        <authorList>
            <person name="Dueholm M.S."/>
            <person name="Nielsen P.H."/>
            <person name="Bakmann L.F."/>
            <person name="Otzen D.E."/>
        </authorList>
    </citation>
    <scope>NUCLEOTIDE SEQUENCE [LARGE SCALE GENOMIC DNA]</scope>
    <source>
        <strain evidence="1 2">Pt1</strain>
    </source>
</reference>
<keyword evidence="2" id="KW-1185">Reference proteome</keyword>
<protein>
    <submittedName>
        <fullName evidence="1">Uncharacterized protein</fullName>
    </submittedName>
</protein>
<dbReference type="Proteomes" id="UP000245934">
    <property type="component" value="Unassembled WGS sequence"/>
</dbReference>